<keyword evidence="3" id="KW-1185">Reference proteome</keyword>
<evidence type="ECO:0000313" key="2">
    <source>
        <dbReference type="EMBL" id="GLD74681.1"/>
    </source>
</evidence>
<protein>
    <submittedName>
        <fullName evidence="2">Protein Jumonji isoform X1</fullName>
    </submittedName>
</protein>
<evidence type="ECO:0000313" key="3">
    <source>
        <dbReference type="Proteomes" id="UP001279410"/>
    </source>
</evidence>
<name>A0AAD3NKP6_LATJO</name>
<organism evidence="2 3">
    <name type="scientific">Lates japonicus</name>
    <name type="common">Japanese lates</name>
    <dbReference type="NCBI Taxonomy" id="270547"/>
    <lineage>
        <taxon>Eukaryota</taxon>
        <taxon>Metazoa</taxon>
        <taxon>Chordata</taxon>
        <taxon>Craniata</taxon>
        <taxon>Vertebrata</taxon>
        <taxon>Euteleostomi</taxon>
        <taxon>Actinopterygii</taxon>
        <taxon>Neopterygii</taxon>
        <taxon>Teleostei</taxon>
        <taxon>Neoteleostei</taxon>
        <taxon>Acanthomorphata</taxon>
        <taxon>Carangaria</taxon>
        <taxon>Carangaria incertae sedis</taxon>
        <taxon>Centropomidae</taxon>
        <taxon>Lates</taxon>
    </lineage>
</organism>
<proteinExistence type="predicted"/>
<reference evidence="2" key="1">
    <citation type="submission" date="2022-08" db="EMBL/GenBank/DDBJ databases">
        <title>Genome sequencing of akame (Lates japonicus).</title>
        <authorList>
            <person name="Hashiguchi Y."/>
            <person name="Takahashi H."/>
        </authorList>
    </citation>
    <scope>NUCLEOTIDE SEQUENCE</scope>
    <source>
        <strain evidence="2">Kochi</strain>
    </source>
</reference>
<comment type="caution">
    <text evidence="2">The sequence shown here is derived from an EMBL/GenBank/DDBJ whole genome shotgun (WGS) entry which is preliminary data.</text>
</comment>
<dbReference type="Proteomes" id="UP001279410">
    <property type="component" value="Unassembled WGS sequence"/>
</dbReference>
<dbReference type="EMBL" id="BRZM01002411">
    <property type="protein sequence ID" value="GLD74681.1"/>
    <property type="molecule type" value="Genomic_DNA"/>
</dbReference>
<gene>
    <name evidence="2" type="ORF">AKAME5_002601300</name>
</gene>
<accession>A0AAD3NKP6</accession>
<feature type="compositionally biased region" description="Basic and acidic residues" evidence="1">
    <location>
        <begin position="86"/>
        <end position="101"/>
    </location>
</feature>
<sequence>MHKSGVEWKFIVLGEIGFGCEASASSSCHSTPRKSKLPARQPLIGHVFNSHGKAGTRESPRPKTGTHAPATPLPPLPPPPPPPPLLRERSERAEAREHAREQQALASGRGSANGLPPRRAAEELRKQANGLIADGSHKPAGGAKRAAIRLPSKTVKKKTATVSKGHATYTKAKQKELGKKTKLSSSNKYRSAACTIATNNHNQH</sequence>
<evidence type="ECO:0000256" key="1">
    <source>
        <dbReference type="SAM" id="MobiDB-lite"/>
    </source>
</evidence>
<feature type="compositionally biased region" description="Pro residues" evidence="1">
    <location>
        <begin position="71"/>
        <end position="85"/>
    </location>
</feature>
<dbReference type="AlphaFoldDB" id="A0AAD3NKP6"/>
<feature type="region of interest" description="Disordered" evidence="1">
    <location>
        <begin position="22"/>
        <end position="204"/>
    </location>
</feature>